<accession>A0A0D3FIH9</accession>
<protein>
    <submittedName>
        <fullName evidence="1">Uncharacterized protein</fullName>
    </submittedName>
</protein>
<dbReference type="HOGENOM" id="CLU_2926261_0_0_1"/>
<sequence length="61" mass="6231">MALHWLRASTAEEKGVKAASLTALPKRSRSTTEARTASTLCPISSMPYNAISPAASAAAAG</sequence>
<dbReference type="AlphaFoldDB" id="A0A0D3FIH9"/>
<dbReference type="Gramene" id="OBART03G17390.3">
    <property type="protein sequence ID" value="OBART03G17390.3"/>
    <property type="gene ID" value="OBART03G17390"/>
</dbReference>
<evidence type="ECO:0000313" key="1">
    <source>
        <dbReference type="EnsemblPlants" id="OBART03G17390.3"/>
    </source>
</evidence>
<dbReference type="Proteomes" id="UP000026960">
    <property type="component" value="Chromosome 3"/>
</dbReference>
<evidence type="ECO:0000313" key="2">
    <source>
        <dbReference type="Proteomes" id="UP000026960"/>
    </source>
</evidence>
<organism evidence="1">
    <name type="scientific">Oryza barthii</name>
    <dbReference type="NCBI Taxonomy" id="65489"/>
    <lineage>
        <taxon>Eukaryota</taxon>
        <taxon>Viridiplantae</taxon>
        <taxon>Streptophyta</taxon>
        <taxon>Embryophyta</taxon>
        <taxon>Tracheophyta</taxon>
        <taxon>Spermatophyta</taxon>
        <taxon>Magnoliopsida</taxon>
        <taxon>Liliopsida</taxon>
        <taxon>Poales</taxon>
        <taxon>Poaceae</taxon>
        <taxon>BOP clade</taxon>
        <taxon>Oryzoideae</taxon>
        <taxon>Oryzeae</taxon>
        <taxon>Oryzinae</taxon>
        <taxon>Oryza</taxon>
    </lineage>
</organism>
<proteinExistence type="predicted"/>
<keyword evidence="2" id="KW-1185">Reference proteome</keyword>
<name>A0A0D3FIH9_9ORYZ</name>
<reference evidence="1" key="1">
    <citation type="journal article" date="2009" name="Rice">
        <title>De Novo Next Generation Sequencing of Plant Genomes.</title>
        <authorList>
            <person name="Rounsley S."/>
            <person name="Marri P.R."/>
            <person name="Yu Y."/>
            <person name="He R."/>
            <person name="Sisneros N."/>
            <person name="Goicoechea J.L."/>
            <person name="Lee S.J."/>
            <person name="Angelova A."/>
            <person name="Kudrna D."/>
            <person name="Luo M."/>
            <person name="Affourtit J."/>
            <person name="Desany B."/>
            <person name="Knight J."/>
            <person name="Niazi F."/>
            <person name="Egholm M."/>
            <person name="Wing R.A."/>
        </authorList>
    </citation>
    <scope>NUCLEOTIDE SEQUENCE [LARGE SCALE GENOMIC DNA]</scope>
    <source>
        <strain evidence="1">cv. IRGC 105608</strain>
    </source>
</reference>
<dbReference type="EnsemblPlants" id="OBART03G17390.3">
    <property type="protein sequence ID" value="OBART03G17390.3"/>
    <property type="gene ID" value="OBART03G17390"/>
</dbReference>
<reference evidence="1" key="2">
    <citation type="submission" date="2015-03" db="UniProtKB">
        <authorList>
            <consortium name="EnsemblPlants"/>
        </authorList>
    </citation>
    <scope>IDENTIFICATION</scope>
</reference>